<protein>
    <submittedName>
        <fullName evidence="1">Uncharacterized protein</fullName>
    </submittedName>
</protein>
<evidence type="ECO:0000313" key="1">
    <source>
        <dbReference type="EMBL" id="OMJ25976.1"/>
    </source>
</evidence>
<organism evidence="1 2">
    <name type="scientific">Smittium culicis</name>
    <dbReference type="NCBI Taxonomy" id="133412"/>
    <lineage>
        <taxon>Eukaryota</taxon>
        <taxon>Fungi</taxon>
        <taxon>Fungi incertae sedis</taxon>
        <taxon>Zoopagomycota</taxon>
        <taxon>Kickxellomycotina</taxon>
        <taxon>Harpellomycetes</taxon>
        <taxon>Harpellales</taxon>
        <taxon>Legeriomycetaceae</taxon>
        <taxon>Smittium</taxon>
    </lineage>
</organism>
<dbReference type="Proteomes" id="UP000187283">
    <property type="component" value="Unassembled WGS sequence"/>
</dbReference>
<dbReference type="AlphaFoldDB" id="A0A1R1YGX8"/>
<keyword evidence="2" id="KW-1185">Reference proteome</keyword>
<comment type="caution">
    <text evidence="1">The sequence shown here is derived from an EMBL/GenBank/DDBJ whole genome shotgun (WGS) entry which is preliminary data.</text>
</comment>
<gene>
    <name evidence="1" type="ORF">AYI70_g529</name>
</gene>
<proteinExistence type="predicted"/>
<name>A0A1R1YGX8_9FUNG</name>
<dbReference type="EMBL" id="LSSN01000084">
    <property type="protein sequence ID" value="OMJ25976.1"/>
    <property type="molecule type" value="Genomic_DNA"/>
</dbReference>
<reference evidence="1 2" key="1">
    <citation type="submission" date="2017-01" db="EMBL/GenBank/DDBJ databases">
        <authorList>
            <person name="Mah S.A."/>
            <person name="Swanson W.J."/>
            <person name="Moy G.W."/>
            <person name="Vacquier V.D."/>
        </authorList>
    </citation>
    <scope>NUCLEOTIDE SEQUENCE [LARGE SCALE GENOMIC DNA]</scope>
    <source>
        <strain evidence="1 2">GSMNP</strain>
    </source>
</reference>
<accession>A0A1R1YGX8</accession>
<sequence>MFDRRWDVWNEPIRIFYNVLKAQFQVRIHCLKVNPVAFFADFPIHRPSVDDRPIIPSFPVDYRDDSLTVWILGAKFFDPPGAPGHPGGHPSFHRCLDECCQHIRPSRIDVGSVYSLPDLVLDRPRYIPLAIHNITQVGVLVSGVDFLALQSHTSIQLTAHSHYPALEGIHGHFPSVRSFGNGVQCGL</sequence>
<evidence type="ECO:0000313" key="2">
    <source>
        <dbReference type="Proteomes" id="UP000187283"/>
    </source>
</evidence>